<keyword evidence="2" id="KW-0436">Ligase</keyword>
<name>A0ABQ7Y5A0_BRANA</name>
<protein>
    <recommendedName>
        <fullName evidence="7">tRNA synthetases class I catalytic domain-containing protein</fullName>
    </recommendedName>
</protein>
<evidence type="ECO:0000256" key="5">
    <source>
        <dbReference type="ARBA" id="ARBA00022833"/>
    </source>
</evidence>
<dbReference type="Pfam" id="PF01406">
    <property type="entry name" value="tRNA-synt_1e"/>
    <property type="match status" value="2"/>
</dbReference>
<evidence type="ECO:0000256" key="3">
    <source>
        <dbReference type="ARBA" id="ARBA00022723"/>
    </source>
</evidence>
<dbReference type="SUPFAM" id="SSF47323">
    <property type="entry name" value="Anticodon-binding domain of a subclass of class I aminoacyl-tRNA synthetases"/>
    <property type="match status" value="1"/>
</dbReference>
<feature type="domain" description="tRNA synthetases class I catalytic" evidence="7">
    <location>
        <begin position="223"/>
        <end position="260"/>
    </location>
</feature>
<comment type="cofactor">
    <cofactor evidence="1">
        <name>Zn(2+)</name>
        <dbReference type="ChEBI" id="CHEBI:29105"/>
    </cofactor>
</comment>
<sequence length="400" mass="45892">MVQGETDWAPPIDFGPNKVTAHRENKRFLNIRFHRGAVVSERHGCRREDGAEALQHDDSSRRKEGFDPFTPGKVGLYVCAYDFSHMGGHARADVLYRSRSMISILPPSLMVDDKIIIRANESGEKPLELSNRFCEEYLASDHMDHIINMIKIKRYVLIIEKDCGGYVVEVHVFFFVDKSLNYGKLSGQLLEHTRNPADFALWKAANPDEPSWEGPRGPGKTSKQSDKYWLHNGHLTINNEKMAKSKKNFKTIRQKQWLKKTVEKLNRLQKPKTSSKSEFEAKMLDYLNTLPIYSLTGAYQDALKSSIGKLKKTQKTQLVSLVEVEKAAREVLDVLGLLTTLSYAENTNKSRVERRRHCTEDIEEKKKEFEKSDQIRAVQGISVMDIGKETVWRPMLPFYG</sequence>
<keyword evidence="6" id="KW-0067">ATP-binding</keyword>
<dbReference type="SUPFAM" id="SSF52374">
    <property type="entry name" value="Nucleotidylyl transferase"/>
    <property type="match status" value="1"/>
</dbReference>
<evidence type="ECO:0000313" key="9">
    <source>
        <dbReference type="Proteomes" id="UP000824890"/>
    </source>
</evidence>
<keyword evidence="5" id="KW-0862">Zinc</keyword>
<keyword evidence="9" id="KW-1185">Reference proteome</keyword>
<evidence type="ECO:0000256" key="2">
    <source>
        <dbReference type="ARBA" id="ARBA00022598"/>
    </source>
</evidence>
<keyword evidence="3" id="KW-0479">Metal-binding</keyword>
<comment type="caution">
    <text evidence="8">The sequence shown here is derived from an EMBL/GenBank/DDBJ whole genome shotgun (WGS) entry which is preliminary data.</text>
</comment>
<evidence type="ECO:0000259" key="7">
    <source>
        <dbReference type="Pfam" id="PF01406"/>
    </source>
</evidence>
<dbReference type="Proteomes" id="UP000824890">
    <property type="component" value="Unassembled WGS sequence"/>
</dbReference>
<reference evidence="8 9" key="1">
    <citation type="submission" date="2021-05" db="EMBL/GenBank/DDBJ databases">
        <title>Genome Assembly of Synthetic Allotetraploid Brassica napus Reveals Homoeologous Exchanges between Subgenomes.</title>
        <authorList>
            <person name="Davis J.T."/>
        </authorList>
    </citation>
    <scope>NUCLEOTIDE SEQUENCE [LARGE SCALE GENOMIC DNA]</scope>
    <source>
        <strain evidence="9">cv. Da-Ae</strain>
        <tissue evidence="8">Seedling</tissue>
    </source>
</reference>
<gene>
    <name evidence="8" type="ORF">HID58_079617</name>
</gene>
<dbReference type="PANTHER" id="PTHR10890">
    <property type="entry name" value="CYSTEINYL-TRNA SYNTHETASE"/>
    <property type="match status" value="1"/>
</dbReference>
<evidence type="ECO:0000256" key="1">
    <source>
        <dbReference type="ARBA" id="ARBA00001947"/>
    </source>
</evidence>
<dbReference type="InterPro" id="IPR032678">
    <property type="entry name" value="tRNA-synt_1_cat_dom"/>
</dbReference>
<dbReference type="InterPro" id="IPR024909">
    <property type="entry name" value="Cys-tRNA/MSH_ligase"/>
</dbReference>
<keyword evidence="4" id="KW-0547">Nucleotide-binding</keyword>
<dbReference type="InterPro" id="IPR009080">
    <property type="entry name" value="tRNAsynth_Ia_anticodon-bd"/>
</dbReference>
<dbReference type="PANTHER" id="PTHR10890:SF26">
    <property type="entry name" value="CYSTEINE--TRNA LIGASE 1, CYTOPLASMIC-RELATED"/>
    <property type="match status" value="1"/>
</dbReference>
<evidence type="ECO:0000256" key="6">
    <source>
        <dbReference type="ARBA" id="ARBA00022840"/>
    </source>
</evidence>
<accession>A0ABQ7Y5A0</accession>
<organism evidence="8 9">
    <name type="scientific">Brassica napus</name>
    <name type="common">Rape</name>
    <dbReference type="NCBI Taxonomy" id="3708"/>
    <lineage>
        <taxon>Eukaryota</taxon>
        <taxon>Viridiplantae</taxon>
        <taxon>Streptophyta</taxon>
        <taxon>Embryophyta</taxon>
        <taxon>Tracheophyta</taxon>
        <taxon>Spermatophyta</taxon>
        <taxon>Magnoliopsida</taxon>
        <taxon>eudicotyledons</taxon>
        <taxon>Gunneridae</taxon>
        <taxon>Pentapetalae</taxon>
        <taxon>rosids</taxon>
        <taxon>malvids</taxon>
        <taxon>Brassicales</taxon>
        <taxon>Brassicaceae</taxon>
        <taxon>Brassiceae</taxon>
        <taxon>Brassica</taxon>
    </lineage>
</organism>
<evidence type="ECO:0000256" key="4">
    <source>
        <dbReference type="ARBA" id="ARBA00022741"/>
    </source>
</evidence>
<evidence type="ECO:0000313" key="8">
    <source>
        <dbReference type="EMBL" id="KAH0862406.1"/>
    </source>
</evidence>
<proteinExistence type="predicted"/>
<dbReference type="InterPro" id="IPR014729">
    <property type="entry name" value="Rossmann-like_a/b/a_fold"/>
</dbReference>
<dbReference type="Gene3D" id="3.40.50.620">
    <property type="entry name" value="HUPs"/>
    <property type="match status" value="2"/>
</dbReference>
<feature type="domain" description="tRNA synthetases class I catalytic" evidence="7">
    <location>
        <begin position="67"/>
        <end position="220"/>
    </location>
</feature>
<dbReference type="EMBL" id="JAGKQM010000018">
    <property type="protein sequence ID" value="KAH0862406.1"/>
    <property type="molecule type" value="Genomic_DNA"/>
</dbReference>